<name>A0A0F7SSP0_PHARH</name>
<evidence type="ECO:0000256" key="8">
    <source>
        <dbReference type="ARBA" id="ARBA00022990"/>
    </source>
</evidence>
<evidence type="ECO:0000256" key="1">
    <source>
        <dbReference type="ARBA" id="ARBA00004300"/>
    </source>
</evidence>
<evidence type="ECO:0000256" key="13">
    <source>
        <dbReference type="ARBA" id="ARBA00093507"/>
    </source>
</evidence>
<reference evidence="15" key="1">
    <citation type="submission" date="2014-08" db="EMBL/GenBank/DDBJ databases">
        <authorList>
            <person name="Sharma Rahul"/>
            <person name="Thines Marco"/>
        </authorList>
    </citation>
    <scope>NUCLEOTIDE SEQUENCE</scope>
</reference>
<feature type="region of interest" description="Disordered" evidence="14">
    <location>
        <begin position="163"/>
        <end position="185"/>
    </location>
</feature>
<dbReference type="PANTHER" id="PTHR13034">
    <property type="entry name" value="DYNACTIN P62 SUBUNIT"/>
    <property type="match status" value="1"/>
</dbReference>
<dbReference type="AlphaFoldDB" id="A0A0F7SSP0"/>
<comment type="similarity">
    <text evidence="11">Belongs to the dynactin subunit 4 family.</text>
</comment>
<evidence type="ECO:0000256" key="6">
    <source>
        <dbReference type="ARBA" id="ARBA00022553"/>
    </source>
</evidence>
<evidence type="ECO:0000256" key="11">
    <source>
        <dbReference type="ARBA" id="ARBA00034776"/>
    </source>
</evidence>
<feature type="compositionally biased region" description="Low complexity" evidence="14">
    <location>
        <begin position="165"/>
        <end position="177"/>
    </location>
</feature>
<keyword evidence="8" id="KW-0007">Acetylation</keyword>
<dbReference type="GO" id="GO:0005869">
    <property type="term" value="C:dynactin complex"/>
    <property type="evidence" value="ECO:0007669"/>
    <property type="project" value="InterPro"/>
</dbReference>
<evidence type="ECO:0000256" key="14">
    <source>
        <dbReference type="SAM" id="MobiDB-lite"/>
    </source>
</evidence>
<proteinExistence type="inferred from homology"/>
<comment type="subunit">
    <text evidence="13">Subunit of dynactin, a multiprotein complex part of a tripartite complex with dynein and a adapter, such as BICDL1, BICD2 or HOOK3. The dynactin complex is built around ACTR1A/ACTB filament and consists of an actin-related filament composed of a shoulder domain, a pointed end and a barbed end. Its length is defined by its flexible shoulder domain. The soulder is composed of 2 DCTN1 subunits, 4 DCTN2 and 2 DCTN3. The 4 DCNT2 (via N-terminus) bind the ACTR1A filament and act as molecular rulers to determine the length. The pointed end is important for binding dynein-dynactin cargo adapters. Consists of 4 subunits: ACTR10, DCNT4, DCTN5 and DCTN6. The barbed end is composed of a CAPZA1:CAPZB heterodimers, which binds ACTR1A/ACTB filament and dynactin and stabilizes dynactin. Interacts with ATP7B, but not ATP7A, in a copper-dependent manner. Interacts with ANK2; this interaction is required for localization at costameres. Interacts with N4BP2L1.</text>
</comment>
<keyword evidence="10" id="KW-0206">Cytoskeleton</keyword>
<dbReference type="GO" id="GO:0001725">
    <property type="term" value="C:stress fiber"/>
    <property type="evidence" value="ECO:0007669"/>
    <property type="project" value="UniProtKB-SubCell"/>
</dbReference>
<dbReference type="PANTHER" id="PTHR13034:SF2">
    <property type="entry name" value="DYNACTIN SUBUNIT 4"/>
    <property type="match status" value="1"/>
</dbReference>
<keyword evidence="6" id="KW-0597">Phosphoprotein</keyword>
<evidence type="ECO:0000256" key="2">
    <source>
        <dbReference type="ARBA" id="ARBA00004529"/>
    </source>
</evidence>
<evidence type="ECO:0000313" key="15">
    <source>
        <dbReference type="EMBL" id="CED84481.1"/>
    </source>
</evidence>
<evidence type="ECO:0000256" key="10">
    <source>
        <dbReference type="ARBA" id="ARBA00023212"/>
    </source>
</evidence>
<evidence type="ECO:0000256" key="12">
    <source>
        <dbReference type="ARBA" id="ARBA00034864"/>
    </source>
</evidence>
<keyword evidence="4" id="KW-0963">Cytoplasm</keyword>
<dbReference type="Pfam" id="PF05502">
    <property type="entry name" value="Dynactin_p62"/>
    <property type="match status" value="1"/>
</dbReference>
<feature type="region of interest" description="Disordered" evidence="14">
    <location>
        <begin position="502"/>
        <end position="536"/>
    </location>
</feature>
<protein>
    <recommendedName>
        <fullName evidence="12">Dynactin subunit 4</fullName>
    </recommendedName>
</protein>
<dbReference type="InterPro" id="IPR008603">
    <property type="entry name" value="DCTN4"/>
</dbReference>
<evidence type="ECO:0000256" key="4">
    <source>
        <dbReference type="ARBA" id="ARBA00022490"/>
    </source>
</evidence>
<evidence type="ECO:0000256" key="7">
    <source>
        <dbReference type="ARBA" id="ARBA00022843"/>
    </source>
</evidence>
<keyword evidence="9" id="KW-0175">Coiled coil</keyword>
<dbReference type="EMBL" id="LN483166">
    <property type="protein sequence ID" value="CED84481.1"/>
    <property type="molecule type" value="Genomic_DNA"/>
</dbReference>
<sequence length="553" mass="60249">MLALISIRPALSNSSIVSYTVPSTSVALFLASPLHSTSPANQKTKKRVIADAPLAVNASKPAATDPAASKDSSSETSKEPYYYLSCNHCRFSSAENGITFEKPTGVALQLQRLEDASPAVLEFEHLRDHYEPHLKALSASSHPATATTNKSLLAATSALRRDVPSLRTASSTSRSSRQPAPKFGIEDLRPYEARMDADLPADQIGSGRLGEPELVDWLGAKDSLCDVVGLEARWTNSWRQPVQTSDLKPLRIPLRSKKTKRCSACRHILIKPDQKAQSTRFKIKLLAASYIPTVEVSRKIGGGRSASKLGVRPGRASMTAESSSTSGAGAGTSAIVGSDNELHRGGNYAFHLAFTNPLFDPIQVHLEVIHPSFPSPRSSSSDSSSQPYISPYLISLPISTFPVSAFIDPWEYGAEDSSSSGSDEVDRILDRNVLGGEESEASRRKRSSLQRSGLIARDREREKGFIWKKGNMTKVGLDVQLGQDVVGDIDFTLRVTFTYQSEDDLSTEPDHPKSTSRPTTSSLHDQETQDIEQDPGLKTFMFDTRIHLGRVLV</sequence>
<evidence type="ECO:0000256" key="9">
    <source>
        <dbReference type="ARBA" id="ARBA00023054"/>
    </source>
</evidence>
<organism evidence="15">
    <name type="scientific">Phaffia rhodozyma</name>
    <name type="common">Yeast</name>
    <name type="synonym">Xanthophyllomyces dendrorhous</name>
    <dbReference type="NCBI Taxonomy" id="264483"/>
    <lineage>
        <taxon>Eukaryota</taxon>
        <taxon>Fungi</taxon>
        <taxon>Dikarya</taxon>
        <taxon>Basidiomycota</taxon>
        <taxon>Agaricomycotina</taxon>
        <taxon>Tremellomycetes</taxon>
        <taxon>Cystofilobasidiales</taxon>
        <taxon>Mrakiaceae</taxon>
        <taxon>Phaffia</taxon>
    </lineage>
</organism>
<evidence type="ECO:0000256" key="5">
    <source>
        <dbReference type="ARBA" id="ARBA00022499"/>
    </source>
</evidence>
<evidence type="ECO:0000256" key="3">
    <source>
        <dbReference type="ARBA" id="ARBA00004657"/>
    </source>
</evidence>
<accession>A0A0F7SSP0</accession>
<comment type="subcellular location">
    <subcellularLocation>
        <location evidence="1">Cytoplasm</location>
        <location evidence="1">Cytoskeleton</location>
        <location evidence="1">Microtubule organizing center</location>
        <location evidence="1">Centrosome</location>
    </subcellularLocation>
    <subcellularLocation>
        <location evidence="2">Cytoplasm</location>
        <location evidence="2">Cytoskeleton</location>
        <location evidence="2">Stress fiber</location>
    </subcellularLocation>
    <subcellularLocation>
        <location evidence="3">Cytoplasm</location>
        <location evidence="3">Myofibril</location>
    </subcellularLocation>
</comment>
<keyword evidence="7" id="KW-0832">Ubl conjugation</keyword>
<keyword evidence="5" id="KW-1017">Isopeptide bond</keyword>
<feature type="region of interest" description="Disordered" evidence="14">
    <location>
        <begin position="305"/>
        <end position="330"/>
    </location>
</feature>
<feature type="compositionally biased region" description="Low complexity" evidence="14">
    <location>
        <begin position="316"/>
        <end position="330"/>
    </location>
</feature>